<accession>A0A0K9NT07</accession>
<comment type="caution">
    <text evidence="2">The sequence shown here is derived from an EMBL/GenBank/DDBJ whole genome shotgun (WGS) entry which is preliminary data.</text>
</comment>
<feature type="compositionally biased region" description="Basic and acidic residues" evidence="1">
    <location>
        <begin position="31"/>
        <end position="64"/>
    </location>
</feature>
<feature type="region of interest" description="Disordered" evidence="1">
    <location>
        <begin position="1"/>
        <end position="66"/>
    </location>
</feature>
<organism evidence="2 3">
    <name type="scientific">Zostera marina</name>
    <name type="common">Eelgrass</name>
    <dbReference type="NCBI Taxonomy" id="29655"/>
    <lineage>
        <taxon>Eukaryota</taxon>
        <taxon>Viridiplantae</taxon>
        <taxon>Streptophyta</taxon>
        <taxon>Embryophyta</taxon>
        <taxon>Tracheophyta</taxon>
        <taxon>Spermatophyta</taxon>
        <taxon>Magnoliopsida</taxon>
        <taxon>Liliopsida</taxon>
        <taxon>Zosteraceae</taxon>
        <taxon>Zostera</taxon>
    </lineage>
</organism>
<dbReference type="Proteomes" id="UP000036987">
    <property type="component" value="Unassembled WGS sequence"/>
</dbReference>
<evidence type="ECO:0000313" key="2">
    <source>
        <dbReference type="EMBL" id="KMZ59936.1"/>
    </source>
</evidence>
<feature type="compositionally biased region" description="Polar residues" evidence="1">
    <location>
        <begin position="140"/>
        <end position="149"/>
    </location>
</feature>
<evidence type="ECO:0000256" key="1">
    <source>
        <dbReference type="SAM" id="MobiDB-lite"/>
    </source>
</evidence>
<protein>
    <submittedName>
        <fullName evidence="2">Uncharacterized protein</fullName>
    </submittedName>
</protein>
<feature type="region of interest" description="Disordered" evidence="1">
    <location>
        <begin position="94"/>
        <end position="149"/>
    </location>
</feature>
<dbReference type="AlphaFoldDB" id="A0A0K9NT07"/>
<keyword evidence="3" id="KW-1185">Reference proteome</keyword>
<sequence length="149" mass="16419">MTEQGHKSKDLSGTGSSSSTSNDGTASDSKSIVEEIRSEESEPEESARRRMLKGKEVMINESKKKTIPLYSPTRMKIVLDRREKHKAEVEAKYEQIFGKPASPKKSMNPKKKKSPKESVKLRRSSRLSAASGTSSGLSPDSEQQETTCG</sequence>
<feature type="compositionally biased region" description="Low complexity" evidence="1">
    <location>
        <begin position="11"/>
        <end position="29"/>
    </location>
</feature>
<reference evidence="3" key="1">
    <citation type="journal article" date="2016" name="Nature">
        <title>The genome of the seagrass Zostera marina reveals angiosperm adaptation to the sea.</title>
        <authorList>
            <person name="Olsen J.L."/>
            <person name="Rouze P."/>
            <person name="Verhelst B."/>
            <person name="Lin Y.-C."/>
            <person name="Bayer T."/>
            <person name="Collen J."/>
            <person name="Dattolo E."/>
            <person name="De Paoli E."/>
            <person name="Dittami S."/>
            <person name="Maumus F."/>
            <person name="Michel G."/>
            <person name="Kersting A."/>
            <person name="Lauritano C."/>
            <person name="Lohaus R."/>
            <person name="Toepel M."/>
            <person name="Tonon T."/>
            <person name="Vanneste K."/>
            <person name="Amirebrahimi M."/>
            <person name="Brakel J."/>
            <person name="Bostroem C."/>
            <person name="Chovatia M."/>
            <person name="Grimwood J."/>
            <person name="Jenkins J.W."/>
            <person name="Jueterbock A."/>
            <person name="Mraz A."/>
            <person name="Stam W.T."/>
            <person name="Tice H."/>
            <person name="Bornberg-Bauer E."/>
            <person name="Green P.J."/>
            <person name="Pearson G.A."/>
            <person name="Procaccini G."/>
            <person name="Duarte C.M."/>
            <person name="Schmutz J."/>
            <person name="Reusch T.B.H."/>
            <person name="Van de Peer Y."/>
        </authorList>
    </citation>
    <scope>NUCLEOTIDE SEQUENCE [LARGE SCALE GENOMIC DNA]</scope>
    <source>
        <strain evidence="3">cv. Finnish</strain>
    </source>
</reference>
<feature type="compositionally biased region" description="Basic and acidic residues" evidence="1">
    <location>
        <begin position="1"/>
        <end position="10"/>
    </location>
</feature>
<feature type="compositionally biased region" description="Low complexity" evidence="1">
    <location>
        <begin position="126"/>
        <end position="138"/>
    </location>
</feature>
<name>A0A0K9NT07_ZOSMR</name>
<gene>
    <name evidence="2" type="ORF">ZOSMA_63G00490</name>
</gene>
<proteinExistence type="predicted"/>
<dbReference type="EMBL" id="LFYR01001699">
    <property type="protein sequence ID" value="KMZ59936.1"/>
    <property type="molecule type" value="Genomic_DNA"/>
</dbReference>
<evidence type="ECO:0000313" key="3">
    <source>
        <dbReference type="Proteomes" id="UP000036987"/>
    </source>
</evidence>